<name>A0A8S5S9J2_9CAUD</name>
<evidence type="ECO:0000313" key="1">
    <source>
        <dbReference type="EMBL" id="DAF47625.1"/>
    </source>
</evidence>
<sequence>MENRRKLAIANLCREYLALQGFLSSAENEKVHNRIMKFRDKNKVFISEAQLDSVDFTYDDNAQEESDDEG</sequence>
<organism evidence="1">
    <name type="scientific">Myoviridae sp. ctByu2</name>
    <dbReference type="NCBI Taxonomy" id="2827668"/>
    <lineage>
        <taxon>Viruses</taxon>
        <taxon>Duplodnaviria</taxon>
        <taxon>Heunggongvirae</taxon>
        <taxon>Uroviricota</taxon>
        <taxon>Caudoviricetes</taxon>
    </lineage>
</organism>
<accession>A0A8S5S9J2</accession>
<protein>
    <submittedName>
        <fullName evidence="1">Uncharacterized protein</fullName>
    </submittedName>
</protein>
<dbReference type="EMBL" id="BK032557">
    <property type="protein sequence ID" value="DAF47625.1"/>
    <property type="molecule type" value="Genomic_DNA"/>
</dbReference>
<proteinExistence type="predicted"/>
<reference evidence="1" key="1">
    <citation type="journal article" date="2021" name="Proc. Natl. Acad. Sci. U.S.A.">
        <title>A Catalog of Tens of Thousands of Viruses from Human Metagenomes Reveals Hidden Associations with Chronic Diseases.</title>
        <authorList>
            <person name="Tisza M.J."/>
            <person name="Buck C.B."/>
        </authorList>
    </citation>
    <scope>NUCLEOTIDE SEQUENCE</scope>
    <source>
        <strain evidence="1">CtByu2</strain>
    </source>
</reference>